<dbReference type="Pfam" id="PF16378">
    <property type="entry name" value="DUF4988"/>
    <property type="match status" value="1"/>
</dbReference>
<evidence type="ECO:0000259" key="2">
    <source>
        <dbReference type="Pfam" id="PF16378"/>
    </source>
</evidence>
<dbReference type="EMBL" id="SPNC01000235">
    <property type="protein sequence ID" value="TFH93967.1"/>
    <property type="molecule type" value="Genomic_DNA"/>
</dbReference>
<name>A0A4Y8WMH4_9PORP</name>
<gene>
    <name evidence="3" type="ORF">E4P47_09515</name>
</gene>
<feature type="coiled-coil region" evidence="1">
    <location>
        <begin position="21"/>
        <end position="55"/>
    </location>
</feature>
<dbReference type="PROSITE" id="PS51257">
    <property type="entry name" value="PROKAR_LIPOPROTEIN"/>
    <property type="match status" value="1"/>
</dbReference>
<dbReference type="RefSeq" id="WP_240704082.1">
    <property type="nucleotide sequence ID" value="NZ_SPNC01000235.1"/>
</dbReference>
<feature type="non-terminal residue" evidence="3">
    <location>
        <position position="309"/>
    </location>
</feature>
<keyword evidence="1" id="KW-0175">Coiled coil</keyword>
<reference evidence="3 4" key="1">
    <citation type="submission" date="2019-03" db="EMBL/GenBank/DDBJ databases">
        <title>Porphyromonas levii Isolated from the Uterus of Dairy Cows.</title>
        <authorList>
            <person name="Francis A.M."/>
        </authorList>
    </citation>
    <scope>NUCLEOTIDE SEQUENCE [LARGE SCALE GENOMIC DNA]</scope>
    <source>
        <strain evidence="3 4">AF5678</strain>
    </source>
</reference>
<keyword evidence="4" id="KW-1185">Reference proteome</keyword>
<dbReference type="Proteomes" id="UP000297225">
    <property type="component" value="Unassembled WGS sequence"/>
</dbReference>
<evidence type="ECO:0000313" key="3">
    <source>
        <dbReference type="EMBL" id="TFH93967.1"/>
    </source>
</evidence>
<comment type="caution">
    <text evidence="3">The sequence shown here is derived from an EMBL/GenBank/DDBJ whole genome shotgun (WGS) entry which is preliminary data.</text>
</comment>
<organism evidence="3 4">
    <name type="scientific">Porphyromonas levii</name>
    <dbReference type="NCBI Taxonomy" id="28114"/>
    <lineage>
        <taxon>Bacteria</taxon>
        <taxon>Pseudomonadati</taxon>
        <taxon>Bacteroidota</taxon>
        <taxon>Bacteroidia</taxon>
        <taxon>Bacteroidales</taxon>
        <taxon>Porphyromonadaceae</taxon>
        <taxon>Porphyromonas</taxon>
    </lineage>
</organism>
<evidence type="ECO:0000313" key="4">
    <source>
        <dbReference type="Proteomes" id="UP000297225"/>
    </source>
</evidence>
<sequence length="309" mass="34187">MKTKFSLGLITLLLLVSCTNLDDVYRRLDDHDARIKKLETLTADANKTIASLQKLVDAQAQKISIVSYTALPKNEGYKLVMSDGSEIILKHGKDGKTPSVGIEEVDGVLYWTLDGELMRDAAGNPIRVKGEDGKAGVTPQLRVNADGNWEVSLDGGVKWELVKDVNGKPVKAVGTDAASDLKITDNGDGTITIIFNGMTFVIPSVKPIPTPQPENRPSPLAYVAEYNLADLNGTFETEHDITGKHLFTWNDAVNYFRSPSDLDGNKYHLASKEEWNAIIPDNYQYVDFENNLKRELTETEVSIAKKKYK</sequence>
<feature type="domain" description="DUF4988" evidence="2">
    <location>
        <begin position="27"/>
        <end position="178"/>
    </location>
</feature>
<accession>A0A4Y8WMH4</accession>
<dbReference type="AlphaFoldDB" id="A0A4Y8WMH4"/>
<proteinExistence type="predicted"/>
<protein>
    <recommendedName>
        <fullName evidence="2">DUF4988 domain-containing protein</fullName>
    </recommendedName>
</protein>
<dbReference type="STRING" id="1122973.GCA_000379925_01937"/>
<dbReference type="InterPro" id="IPR032149">
    <property type="entry name" value="DUF4988"/>
</dbReference>
<evidence type="ECO:0000256" key="1">
    <source>
        <dbReference type="SAM" id="Coils"/>
    </source>
</evidence>